<comment type="caution">
    <text evidence="6">The sequence shown here is derived from an EMBL/GenBank/DDBJ whole genome shotgun (WGS) entry which is preliminary data.</text>
</comment>
<accession>A0A9Q0DFT0</accession>
<feature type="region of interest" description="Disordered" evidence="5">
    <location>
        <begin position="1"/>
        <end position="23"/>
    </location>
</feature>
<evidence type="ECO:0000256" key="4">
    <source>
        <dbReference type="ARBA" id="ARBA00023242"/>
    </source>
</evidence>
<protein>
    <submittedName>
        <fullName evidence="6">Uncharacterized protein</fullName>
    </submittedName>
</protein>
<comment type="similarity">
    <text evidence="2">Belongs to the MTUS1 family.</text>
</comment>
<evidence type="ECO:0000256" key="3">
    <source>
        <dbReference type="ARBA" id="ARBA00023054"/>
    </source>
</evidence>
<keyword evidence="7" id="KW-1185">Reference proteome</keyword>
<evidence type="ECO:0000256" key="2">
    <source>
        <dbReference type="ARBA" id="ARBA00007585"/>
    </source>
</evidence>
<dbReference type="AlphaFoldDB" id="A0A9Q0DFT0"/>
<dbReference type="GO" id="GO:0005634">
    <property type="term" value="C:nucleus"/>
    <property type="evidence" value="ECO:0007669"/>
    <property type="project" value="UniProtKB-SubCell"/>
</dbReference>
<dbReference type="InterPro" id="IPR051293">
    <property type="entry name" value="MTUS1/CCDC69"/>
</dbReference>
<name>A0A9Q0DFT0_9TELE</name>
<keyword evidence="3" id="KW-0175">Coiled coil</keyword>
<comment type="subcellular location">
    <subcellularLocation>
        <location evidence="1">Nucleus</location>
    </subcellularLocation>
</comment>
<feature type="compositionally biased region" description="Polar residues" evidence="5">
    <location>
        <begin position="322"/>
        <end position="341"/>
    </location>
</feature>
<feature type="region of interest" description="Disordered" evidence="5">
    <location>
        <begin position="306"/>
        <end position="349"/>
    </location>
</feature>
<dbReference type="EMBL" id="JANIIK010000116">
    <property type="protein sequence ID" value="KAJ3587624.1"/>
    <property type="molecule type" value="Genomic_DNA"/>
</dbReference>
<organism evidence="6 7">
    <name type="scientific">Muraenolepis orangiensis</name>
    <name type="common">Patagonian moray cod</name>
    <dbReference type="NCBI Taxonomy" id="630683"/>
    <lineage>
        <taxon>Eukaryota</taxon>
        <taxon>Metazoa</taxon>
        <taxon>Chordata</taxon>
        <taxon>Craniata</taxon>
        <taxon>Vertebrata</taxon>
        <taxon>Euteleostomi</taxon>
        <taxon>Actinopterygii</taxon>
        <taxon>Neopterygii</taxon>
        <taxon>Teleostei</taxon>
        <taxon>Neoteleostei</taxon>
        <taxon>Acanthomorphata</taxon>
        <taxon>Zeiogadaria</taxon>
        <taxon>Gadariae</taxon>
        <taxon>Gadiformes</taxon>
        <taxon>Muraenolepidoidei</taxon>
        <taxon>Muraenolepididae</taxon>
        <taxon>Muraenolepis</taxon>
    </lineage>
</organism>
<sequence>MGCSGSRACLNAPGDAQRRDEAVRRRRELSQELVNLQGELVCTATSCERLQKEKDEVRASLEDALRRIEDQHRDDLAQLETRLQAFYQAEWDKVHLTYQEEADKCRTLMEQQIGDLKANHDATKLGLEADHAEHLQDVKRQYEDSLEELRKIHSGDLQSLQKTLKEAEATLSGQIQGLTEENNSLVEKLKAEEERRRQLAGNRQKDPHTLYLEQELESLKVVLDIKNKQLHQQEKKLQQMDTVVDKSVKLDDGLKKVQQENEDLKARMDRHAALSRQLSTEQAVLHQSLQKETKVNKRLSMENEELQWKLHNGELGSPRRASPTSPSHTNSFQSPRSSALFSSPPVSPR</sequence>
<proteinExistence type="inferred from homology"/>
<dbReference type="GO" id="GO:0008017">
    <property type="term" value="F:microtubule binding"/>
    <property type="evidence" value="ECO:0007669"/>
    <property type="project" value="TreeGrafter"/>
</dbReference>
<reference evidence="6" key="1">
    <citation type="submission" date="2022-07" db="EMBL/GenBank/DDBJ databases">
        <title>Chromosome-level genome of Muraenolepis orangiensis.</title>
        <authorList>
            <person name="Kim J."/>
        </authorList>
    </citation>
    <scope>NUCLEOTIDE SEQUENCE</scope>
    <source>
        <strain evidence="6">KU_S4_2022</strain>
        <tissue evidence="6">Muscle</tissue>
    </source>
</reference>
<evidence type="ECO:0000313" key="6">
    <source>
        <dbReference type="EMBL" id="KAJ3587624.1"/>
    </source>
</evidence>
<dbReference type="OrthoDB" id="10038993at2759"/>
<gene>
    <name evidence="6" type="ORF">NHX12_011221</name>
</gene>
<dbReference type="GO" id="GO:0005737">
    <property type="term" value="C:cytoplasm"/>
    <property type="evidence" value="ECO:0007669"/>
    <property type="project" value="TreeGrafter"/>
</dbReference>
<evidence type="ECO:0000313" key="7">
    <source>
        <dbReference type="Proteomes" id="UP001148018"/>
    </source>
</evidence>
<evidence type="ECO:0000256" key="1">
    <source>
        <dbReference type="ARBA" id="ARBA00004123"/>
    </source>
</evidence>
<dbReference type="Proteomes" id="UP001148018">
    <property type="component" value="Unassembled WGS sequence"/>
</dbReference>
<dbReference type="PANTHER" id="PTHR24200:SF7">
    <property type="entry name" value="MICROTUBULE-ASSOCIATED TUMOR SUPPRESSOR 1"/>
    <property type="match status" value="1"/>
</dbReference>
<dbReference type="PANTHER" id="PTHR24200">
    <property type="entry name" value="TOUCAN, ISOFORM A"/>
    <property type="match status" value="1"/>
</dbReference>
<keyword evidence="4" id="KW-0539">Nucleus</keyword>
<evidence type="ECO:0000256" key="5">
    <source>
        <dbReference type="SAM" id="MobiDB-lite"/>
    </source>
</evidence>